<sequence length="83" mass="9151">MKVVVPCEIDNGSVVDNLAALGLADHRRLHPVVEDLARRADQGFESGAAVFCKIPLRRFNRPKQQNQTGVSSSWRKGFSSGCR</sequence>
<evidence type="ECO:0000313" key="2">
    <source>
        <dbReference type="EMBL" id="EAU41954.1"/>
    </source>
</evidence>
<protein>
    <submittedName>
        <fullName evidence="2">Uncharacterized protein</fullName>
    </submittedName>
</protein>
<feature type="region of interest" description="Disordered" evidence="1">
    <location>
        <begin position="63"/>
        <end position="83"/>
    </location>
</feature>
<dbReference type="Proteomes" id="UP000004310">
    <property type="component" value="Unassembled WGS sequence"/>
</dbReference>
<proteinExistence type="predicted"/>
<comment type="caution">
    <text evidence="2">The sequence shown here is derived from an EMBL/GenBank/DDBJ whole genome shotgun (WGS) entry which is preliminary data.</text>
</comment>
<evidence type="ECO:0000313" key="3">
    <source>
        <dbReference type="Proteomes" id="UP000004310"/>
    </source>
</evidence>
<dbReference type="HOGENOM" id="CLU_2537666_0_0_5"/>
<dbReference type="AlphaFoldDB" id="Q0G377"/>
<feature type="compositionally biased region" description="Polar residues" evidence="1">
    <location>
        <begin position="63"/>
        <end position="74"/>
    </location>
</feature>
<name>Q0G377_9HYPH</name>
<evidence type="ECO:0000256" key="1">
    <source>
        <dbReference type="SAM" id="MobiDB-lite"/>
    </source>
</evidence>
<reference evidence="2 3" key="1">
    <citation type="journal article" date="2010" name="J. Bacteriol.">
        <title>Genome sequence of Fulvimarina pelagi HTCC2506T, a Mn(II)-oxidizing alphaproteobacterium possessing an aerobic anoxygenic photosynthetic gene cluster and Xanthorhodopsin.</title>
        <authorList>
            <person name="Kang I."/>
            <person name="Oh H.M."/>
            <person name="Lim S.I."/>
            <person name="Ferriera S."/>
            <person name="Giovannoni S.J."/>
            <person name="Cho J.C."/>
        </authorList>
    </citation>
    <scope>NUCLEOTIDE SEQUENCE [LARGE SCALE GENOMIC DNA]</scope>
    <source>
        <strain evidence="2 3">HTCC2506</strain>
    </source>
</reference>
<gene>
    <name evidence="2" type="ORF">FP2506_16014</name>
</gene>
<accession>Q0G377</accession>
<organism evidence="2 3">
    <name type="scientific">Fulvimarina pelagi HTCC2506</name>
    <dbReference type="NCBI Taxonomy" id="314231"/>
    <lineage>
        <taxon>Bacteria</taxon>
        <taxon>Pseudomonadati</taxon>
        <taxon>Pseudomonadota</taxon>
        <taxon>Alphaproteobacteria</taxon>
        <taxon>Hyphomicrobiales</taxon>
        <taxon>Aurantimonadaceae</taxon>
        <taxon>Fulvimarina</taxon>
    </lineage>
</organism>
<dbReference type="STRING" id="217511.GCA_001463845_03532"/>
<dbReference type="EMBL" id="AATP01000002">
    <property type="protein sequence ID" value="EAU41954.1"/>
    <property type="molecule type" value="Genomic_DNA"/>
</dbReference>
<keyword evidence="3" id="KW-1185">Reference proteome</keyword>